<keyword evidence="2" id="KW-0677">Repeat</keyword>
<proteinExistence type="predicted"/>
<accession>A0A433UB71</accession>
<evidence type="ECO:0000256" key="3">
    <source>
        <dbReference type="SAM" id="MobiDB-lite"/>
    </source>
</evidence>
<feature type="region of interest" description="Disordered" evidence="3">
    <location>
        <begin position="19"/>
        <end position="69"/>
    </location>
</feature>
<dbReference type="AlphaFoldDB" id="A0A433UB71"/>
<dbReference type="Gene3D" id="3.80.10.10">
    <property type="entry name" value="Ribonuclease Inhibitor"/>
    <property type="match status" value="1"/>
</dbReference>
<dbReference type="PANTHER" id="PTHR48051:SF1">
    <property type="entry name" value="RAS SUPPRESSOR PROTEIN 1"/>
    <property type="match status" value="1"/>
</dbReference>
<evidence type="ECO:0000313" key="4">
    <source>
        <dbReference type="EMBL" id="RUS91071.1"/>
    </source>
</evidence>
<dbReference type="STRING" id="188477.A0A433UB71"/>
<dbReference type="PANTHER" id="PTHR48051">
    <property type="match status" value="1"/>
</dbReference>
<feature type="compositionally biased region" description="Basic residues" evidence="3">
    <location>
        <begin position="20"/>
        <end position="36"/>
    </location>
</feature>
<dbReference type="InterPro" id="IPR001611">
    <property type="entry name" value="Leu-rich_rpt"/>
</dbReference>
<dbReference type="InterPro" id="IPR003591">
    <property type="entry name" value="Leu-rich_rpt_typical-subtyp"/>
</dbReference>
<feature type="region of interest" description="Disordered" evidence="3">
    <location>
        <begin position="91"/>
        <end position="112"/>
    </location>
</feature>
<organism evidence="4 5">
    <name type="scientific">Elysia chlorotica</name>
    <name type="common">Eastern emerald elysia</name>
    <name type="synonym">Sea slug</name>
    <dbReference type="NCBI Taxonomy" id="188477"/>
    <lineage>
        <taxon>Eukaryota</taxon>
        <taxon>Metazoa</taxon>
        <taxon>Spiralia</taxon>
        <taxon>Lophotrochozoa</taxon>
        <taxon>Mollusca</taxon>
        <taxon>Gastropoda</taxon>
        <taxon>Heterobranchia</taxon>
        <taxon>Euthyneura</taxon>
        <taxon>Panpulmonata</taxon>
        <taxon>Sacoglossa</taxon>
        <taxon>Placobranchoidea</taxon>
        <taxon>Plakobranchidae</taxon>
        <taxon>Elysia</taxon>
    </lineage>
</organism>
<dbReference type="SMART" id="SM00369">
    <property type="entry name" value="LRR_TYP"/>
    <property type="match status" value="4"/>
</dbReference>
<dbReference type="Proteomes" id="UP000271974">
    <property type="component" value="Unassembled WGS sequence"/>
</dbReference>
<gene>
    <name evidence="4" type="ORF">EGW08_001199</name>
</gene>
<dbReference type="InterPro" id="IPR032675">
    <property type="entry name" value="LRR_dom_sf"/>
</dbReference>
<dbReference type="InterPro" id="IPR050216">
    <property type="entry name" value="LRR_domain-containing"/>
</dbReference>
<dbReference type="GO" id="GO:0005737">
    <property type="term" value="C:cytoplasm"/>
    <property type="evidence" value="ECO:0007669"/>
    <property type="project" value="TreeGrafter"/>
</dbReference>
<sequence>MAPGLGTMAVPIMAIPGLSSKKKQPYGHTLLRRPRAPRVLPPLANQGSTIDEEAEEGDRSGSKKDGDRSSLIKMFERSFDMDALQGVVAESDIPTDRGSMEPSLASPPPPSESEAMDNIIHGSRNSRLPVRVDVLHTFTSPGSGATFISRDDMKYVLDPLYRERTSLGTYVDGKSLVKPFKPRGPDPLPPRAPKQKPEFMMSYDSDEARFYQPPAFMLEHFVYRLAEQRNLPVPRVRKAVMSKHNVKKLTDMLADELTAGGQDNLHLVDIDPSGIPVKENRIPQRQLLYEMAAMIKQHVREVMGTQVCSVIRPMPKYSPAYTGVSQPHTEIILYEDDSAERAGAALRQKQETEAPGRDAVVHSSRSRYFQGSARSRSPFTAPEDGTISPAELAILDSLIAGGTALSLKAHFISELPDISPLLKTLTYLNLSFNNFTSFPLEVLNLSNLETLKLRNNPMVELPVDITRLQKLRVFIVSFCLITALPLTLFELPCLEDLSVAYNRLTFLPAEISRLKSLQVLDLEGNQIPALPAKCLDMITLSHVNVRNNFMHPLFWKENTRNKPQHLLDLCCVAVCKAGLEGNPRLNSDCVAALARREQCDICEGPLFGPGLRIIRPVPILFNVKNMPLMFRTCTPDCLASFKKMGPETLRALLYGQ</sequence>
<name>A0A433UB71_ELYCH</name>
<reference evidence="4 5" key="1">
    <citation type="submission" date="2019-01" db="EMBL/GenBank/DDBJ databases">
        <title>A draft genome assembly of the solar-powered sea slug Elysia chlorotica.</title>
        <authorList>
            <person name="Cai H."/>
            <person name="Li Q."/>
            <person name="Fang X."/>
            <person name="Li J."/>
            <person name="Curtis N.E."/>
            <person name="Altenburger A."/>
            <person name="Shibata T."/>
            <person name="Feng M."/>
            <person name="Maeda T."/>
            <person name="Schwartz J.A."/>
            <person name="Shigenobu S."/>
            <person name="Lundholm N."/>
            <person name="Nishiyama T."/>
            <person name="Yang H."/>
            <person name="Hasebe M."/>
            <person name="Li S."/>
            <person name="Pierce S.K."/>
            <person name="Wang J."/>
        </authorList>
    </citation>
    <scope>NUCLEOTIDE SEQUENCE [LARGE SCALE GENOMIC DNA]</scope>
    <source>
        <strain evidence="4">EC2010</strain>
        <tissue evidence="4">Whole organism of an adult</tissue>
    </source>
</reference>
<evidence type="ECO:0000256" key="2">
    <source>
        <dbReference type="ARBA" id="ARBA00022737"/>
    </source>
</evidence>
<dbReference type="SUPFAM" id="SSF52058">
    <property type="entry name" value="L domain-like"/>
    <property type="match status" value="1"/>
</dbReference>
<dbReference type="Pfam" id="PF13855">
    <property type="entry name" value="LRR_8"/>
    <property type="match status" value="1"/>
</dbReference>
<dbReference type="OrthoDB" id="660555at2759"/>
<keyword evidence="1" id="KW-0433">Leucine-rich repeat</keyword>
<dbReference type="Pfam" id="PF00560">
    <property type="entry name" value="LRR_1"/>
    <property type="match status" value="1"/>
</dbReference>
<protein>
    <submittedName>
        <fullName evidence="4">Uncharacterized protein</fullName>
    </submittedName>
</protein>
<feature type="compositionally biased region" description="Basic and acidic residues" evidence="3">
    <location>
        <begin position="57"/>
        <end position="69"/>
    </location>
</feature>
<evidence type="ECO:0000256" key="1">
    <source>
        <dbReference type="ARBA" id="ARBA00022614"/>
    </source>
</evidence>
<keyword evidence="5" id="KW-1185">Reference proteome</keyword>
<evidence type="ECO:0000313" key="5">
    <source>
        <dbReference type="Proteomes" id="UP000271974"/>
    </source>
</evidence>
<feature type="region of interest" description="Disordered" evidence="3">
    <location>
        <begin position="178"/>
        <end position="197"/>
    </location>
</feature>
<dbReference type="PROSITE" id="PS51450">
    <property type="entry name" value="LRR"/>
    <property type="match status" value="1"/>
</dbReference>
<dbReference type="EMBL" id="RQTK01000019">
    <property type="protein sequence ID" value="RUS91071.1"/>
    <property type="molecule type" value="Genomic_DNA"/>
</dbReference>
<comment type="caution">
    <text evidence="4">The sequence shown here is derived from an EMBL/GenBank/DDBJ whole genome shotgun (WGS) entry which is preliminary data.</text>
</comment>